<evidence type="ECO:0000313" key="12">
    <source>
        <dbReference type="EMBL" id="UWZ59056.1"/>
    </source>
</evidence>
<name>A0A9Q9IP35_9ACTN</name>
<evidence type="ECO:0000256" key="2">
    <source>
        <dbReference type="ARBA" id="ARBA00022527"/>
    </source>
</evidence>
<accession>A0A9Q9IP35</accession>
<dbReference type="PROSITE" id="PS00108">
    <property type="entry name" value="PROTEIN_KINASE_ST"/>
    <property type="match status" value="1"/>
</dbReference>
<dbReference type="Gene3D" id="1.10.510.10">
    <property type="entry name" value="Transferase(Phosphotransferase) domain 1"/>
    <property type="match status" value="1"/>
</dbReference>
<feature type="compositionally biased region" description="Low complexity" evidence="10">
    <location>
        <begin position="374"/>
        <end position="400"/>
    </location>
</feature>
<protein>
    <recommendedName>
        <fullName evidence="1">non-specific serine/threonine protein kinase</fullName>
        <ecNumber evidence="1">2.7.11.1</ecNumber>
    </recommendedName>
</protein>
<sequence length="490" mass="48956">MRGQVLGGRYHLYDVLGSGGMSVVWRARDEVLDRDVAVKLLSGPHAVDRAARHRIRVEARSAAALAHPNVAQVHDFGETVEGGQRTPYVVMELVPGPTLEEHAAAGPLPPTAVVRVCAEVAAALAAAHTDGLVHRDVKPANVILAPTGAKVVDFGIAASAGREGTDANGGLLGTADYIAPERLVDDTVTPASDVYSLGVLLYKLLTGRQPWRASGAAEILHAHLHATPEPIPDLPGVPPGVVELCLRCLDKDPARRPTAAEVAATLTAAATSAAAISAAASAAATAAADRAGRSQREGAGGRRRSGLALAAAGAVTAASVTWLLVPAPEHSQPADARPATVPADASGRPGARPSAPASAPATGGTPAAQPPGTAPATGVGAGTPAASAPATPEAVATPAGSDAPTDQPGTAPAGPRSFTSDGGTVRAQCTGAALAELLSWTPVTPYRTDWVNPGPATAAVAAFTRGNLTVDMTVTCDGTVPTASVSTHGG</sequence>
<dbReference type="KEGG" id="daur:Daura_24590"/>
<evidence type="ECO:0000256" key="5">
    <source>
        <dbReference type="ARBA" id="ARBA00022777"/>
    </source>
</evidence>
<dbReference type="OrthoDB" id="4408092at2"/>
<keyword evidence="5 12" id="KW-0418">Kinase</keyword>
<dbReference type="AlphaFoldDB" id="A0A9Q9IP35"/>
<dbReference type="SMART" id="SM00220">
    <property type="entry name" value="S_TKc"/>
    <property type="match status" value="1"/>
</dbReference>
<keyword evidence="6 9" id="KW-0067">ATP-binding</keyword>
<evidence type="ECO:0000256" key="7">
    <source>
        <dbReference type="ARBA" id="ARBA00047899"/>
    </source>
</evidence>
<dbReference type="Proteomes" id="UP001058003">
    <property type="component" value="Chromosome"/>
</dbReference>
<gene>
    <name evidence="12" type="ORF">Daura_24590</name>
</gene>
<dbReference type="SUPFAM" id="SSF56112">
    <property type="entry name" value="Protein kinase-like (PK-like)"/>
    <property type="match status" value="1"/>
</dbReference>
<keyword evidence="13" id="KW-1185">Reference proteome</keyword>
<evidence type="ECO:0000256" key="10">
    <source>
        <dbReference type="SAM" id="MobiDB-lite"/>
    </source>
</evidence>
<dbReference type="EMBL" id="CP073767">
    <property type="protein sequence ID" value="UWZ59056.1"/>
    <property type="molecule type" value="Genomic_DNA"/>
</dbReference>
<evidence type="ECO:0000256" key="6">
    <source>
        <dbReference type="ARBA" id="ARBA00022840"/>
    </source>
</evidence>
<dbReference type="PROSITE" id="PS50011">
    <property type="entry name" value="PROTEIN_KINASE_DOM"/>
    <property type="match status" value="1"/>
</dbReference>
<feature type="domain" description="Protein kinase" evidence="11">
    <location>
        <begin position="10"/>
        <end position="266"/>
    </location>
</feature>
<dbReference type="InterPro" id="IPR011009">
    <property type="entry name" value="Kinase-like_dom_sf"/>
</dbReference>
<dbReference type="GO" id="GO:0004674">
    <property type="term" value="F:protein serine/threonine kinase activity"/>
    <property type="evidence" value="ECO:0007669"/>
    <property type="project" value="UniProtKB-KW"/>
</dbReference>
<evidence type="ECO:0000256" key="3">
    <source>
        <dbReference type="ARBA" id="ARBA00022679"/>
    </source>
</evidence>
<comment type="catalytic activity">
    <reaction evidence="7">
        <text>L-threonyl-[protein] + ATP = O-phospho-L-threonyl-[protein] + ADP + H(+)</text>
        <dbReference type="Rhea" id="RHEA:46608"/>
        <dbReference type="Rhea" id="RHEA-COMP:11060"/>
        <dbReference type="Rhea" id="RHEA-COMP:11605"/>
        <dbReference type="ChEBI" id="CHEBI:15378"/>
        <dbReference type="ChEBI" id="CHEBI:30013"/>
        <dbReference type="ChEBI" id="CHEBI:30616"/>
        <dbReference type="ChEBI" id="CHEBI:61977"/>
        <dbReference type="ChEBI" id="CHEBI:456216"/>
        <dbReference type="EC" id="2.7.11.1"/>
    </reaction>
</comment>
<feature type="compositionally biased region" description="Low complexity" evidence="10">
    <location>
        <begin position="345"/>
        <end position="367"/>
    </location>
</feature>
<dbReference type="CDD" id="cd14014">
    <property type="entry name" value="STKc_PknB_like"/>
    <property type="match status" value="1"/>
</dbReference>
<dbReference type="InterPro" id="IPR008271">
    <property type="entry name" value="Ser/Thr_kinase_AS"/>
</dbReference>
<dbReference type="RefSeq" id="WP_033367304.1">
    <property type="nucleotide sequence ID" value="NZ_CP073767.1"/>
</dbReference>
<dbReference type="PANTHER" id="PTHR43289">
    <property type="entry name" value="MITOGEN-ACTIVATED PROTEIN KINASE KINASE KINASE 20-RELATED"/>
    <property type="match status" value="1"/>
</dbReference>
<evidence type="ECO:0000256" key="1">
    <source>
        <dbReference type="ARBA" id="ARBA00012513"/>
    </source>
</evidence>
<dbReference type="GO" id="GO:0005524">
    <property type="term" value="F:ATP binding"/>
    <property type="evidence" value="ECO:0007669"/>
    <property type="project" value="UniProtKB-UniRule"/>
</dbReference>
<proteinExistence type="predicted"/>
<keyword evidence="3" id="KW-0808">Transferase</keyword>
<evidence type="ECO:0000256" key="8">
    <source>
        <dbReference type="ARBA" id="ARBA00048679"/>
    </source>
</evidence>
<dbReference type="Gene3D" id="3.30.200.20">
    <property type="entry name" value="Phosphorylase Kinase, domain 1"/>
    <property type="match status" value="1"/>
</dbReference>
<organism evidence="12 13">
    <name type="scientific">Dactylosporangium aurantiacum</name>
    <dbReference type="NCBI Taxonomy" id="35754"/>
    <lineage>
        <taxon>Bacteria</taxon>
        <taxon>Bacillati</taxon>
        <taxon>Actinomycetota</taxon>
        <taxon>Actinomycetes</taxon>
        <taxon>Micromonosporales</taxon>
        <taxon>Micromonosporaceae</taxon>
        <taxon>Dactylosporangium</taxon>
    </lineage>
</organism>
<feature type="binding site" evidence="9">
    <location>
        <position position="39"/>
    </location>
    <ligand>
        <name>ATP</name>
        <dbReference type="ChEBI" id="CHEBI:30616"/>
    </ligand>
</feature>
<dbReference type="Pfam" id="PF00069">
    <property type="entry name" value="Pkinase"/>
    <property type="match status" value="1"/>
</dbReference>
<feature type="region of interest" description="Disordered" evidence="10">
    <location>
        <begin position="329"/>
        <end position="424"/>
    </location>
</feature>
<evidence type="ECO:0000256" key="4">
    <source>
        <dbReference type="ARBA" id="ARBA00022741"/>
    </source>
</evidence>
<comment type="catalytic activity">
    <reaction evidence="8">
        <text>L-seryl-[protein] + ATP = O-phospho-L-seryl-[protein] + ADP + H(+)</text>
        <dbReference type="Rhea" id="RHEA:17989"/>
        <dbReference type="Rhea" id="RHEA-COMP:9863"/>
        <dbReference type="Rhea" id="RHEA-COMP:11604"/>
        <dbReference type="ChEBI" id="CHEBI:15378"/>
        <dbReference type="ChEBI" id="CHEBI:29999"/>
        <dbReference type="ChEBI" id="CHEBI:30616"/>
        <dbReference type="ChEBI" id="CHEBI:83421"/>
        <dbReference type="ChEBI" id="CHEBI:456216"/>
        <dbReference type="EC" id="2.7.11.1"/>
    </reaction>
</comment>
<dbReference type="EC" id="2.7.11.1" evidence="1"/>
<dbReference type="InterPro" id="IPR000719">
    <property type="entry name" value="Prot_kinase_dom"/>
</dbReference>
<dbReference type="PROSITE" id="PS00107">
    <property type="entry name" value="PROTEIN_KINASE_ATP"/>
    <property type="match status" value="1"/>
</dbReference>
<evidence type="ECO:0000256" key="9">
    <source>
        <dbReference type="PROSITE-ProRule" id="PRU10141"/>
    </source>
</evidence>
<evidence type="ECO:0000259" key="11">
    <source>
        <dbReference type="PROSITE" id="PS50011"/>
    </source>
</evidence>
<dbReference type="FunFam" id="3.30.200.20:FF:000035">
    <property type="entry name" value="Serine/threonine protein kinase Stk1"/>
    <property type="match status" value="1"/>
</dbReference>
<reference evidence="12" key="1">
    <citation type="submission" date="2021-04" db="EMBL/GenBank/DDBJ databases">
        <title>Dactylosporangium aurantiacum NRRL B-8018 full assembly.</title>
        <authorList>
            <person name="Hartkoorn R.C."/>
            <person name="Beaudoing E."/>
            <person name="Hot D."/>
        </authorList>
    </citation>
    <scope>NUCLEOTIDE SEQUENCE</scope>
    <source>
        <strain evidence="12">NRRL B-8018</strain>
    </source>
</reference>
<keyword evidence="2" id="KW-0723">Serine/threonine-protein kinase</keyword>
<keyword evidence="4 9" id="KW-0547">Nucleotide-binding</keyword>
<dbReference type="PANTHER" id="PTHR43289:SF6">
    <property type="entry name" value="SERINE_THREONINE-PROTEIN KINASE NEKL-3"/>
    <property type="match status" value="1"/>
</dbReference>
<dbReference type="InterPro" id="IPR017441">
    <property type="entry name" value="Protein_kinase_ATP_BS"/>
</dbReference>
<evidence type="ECO:0000313" key="13">
    <source>
        <dbReference type="Proteomes" id="UP001058003"/>
    </source>
</evidence>